<keyword evidence="2" id="KW-1185">Reference proteome</keyword>
<dbReference type="EMBL" id="LIAE01008337">
    <property type="protein sequence ID" value="PAV74404.1"/>
    <property type="molecule type" value="Genomic_DNA"/>
</dbReference>
<reference evidence="1 2" key="1">
    <citation type="journal article" date="2017" name="Curr. Biol.">
        <title>Genome architecture and evolution of a unichromosomal asexual nematode.</title>
        <authorList>
            <person name="Fradin H."/>
            <person name="Zegar C."/>
            <person name="Gutwein M."/>
            <person name="Lucas J."/>
            <person name="Kovtun M."/>
            <person name="Corcoran D."/>
            <person name="Baugh L.R."/>
            <person name="Kiontke K."/>
            <person name="Gunsalus K."/>
            <person name="Fitch D.H."/>
            <person name="Piano F."/>
        </authorList>
    </citation>
    <scope>NUCLEOTIDE SEQUENCE [LARGE SCALE GENOMIC DNA]</scope>
    <source>
        <strain evidence="1">PF1309</strain>
    </source>
</reference>
<sequence length="743" mass="79896">MLVASVRNDVVNDERSSAWPSLLNSACCCALVVAAYLLDPQKAHGSACEGGHALRQSKPLQQRDQRQRHQAAQSTFQIHLSAATTAIHDTQHGDTDGQAGGVELWLMSNQPREHSGPQARVLFWHTFGLEDSAHLNQRVVNHSVKFVLDAGTPAVPRRLRRGIGIPGVHVVKAGRQDDQVLGQRLSLGSLCLASGKGRIDEAPLALVGGVLGIERVPVARDQQVVEARRQPVIHLSAVKAAGAATKRGEAPALFFCRFVQLLPGLPLHGALLSSRQSGNDCTRYAVRLPGGGLDPPGGTALHAGHFVEDALHNRFAAARGALAQPLGAQRLFSNLVRPLPIRVTNDQLERVRDHQRFARGLPYPPGFGRLGVAVTSARLSTQPLKASAAIPFIKFADEPRLELGAHLVAVLHFESSPTVVPAMSPQPARSAARARIPESIDLSPVGVPLLQGLALARHDVRLDVDLHVVTHGVVDQQFTHQVVDAKVSPAGAGQLAQVVAGPLALAHRGEHRAGLRLTHRQAAPPREQELAVITLVALDLAIGQQQETHLVGQRQAMFDTGLCMLGRDEPLPLRQADVVPARLPGLAQPGAVAQHQQGQHAVLRVVGQSAHHAAHQVLEVHATQPRGLDRDLGLREVAEADAGHGVGADQSELVGLPEGQREELEHQAHVVDGQRLLQRPHQLAVESRLVDLGQRHFTKTRQQVQLDHRRRRALALDRQVAVAGHPIGEPGQQLAGQHPARQT</sequence>
<evidence type="ECO:0000313" key="2">
    <source>
        <dbReference type="Proteomes" id="UP000218231"/>
    </source>
</evidence>
<dbReference type="Proteomes" id="UP000218231">
    <property type="component" value="Unassembled WGS sequence"/>
</dbReference>
<accession>A0A2A2KK81</accession>
<gene>
    <name evidence="1" type="ORF">WR25_27098</name>
</gene>
<comment type="caution">
    <text evidence="1">The sequence shown here is derived from an EMBL/GenBank/DDBJ whole genome shotgun (WGS) entry which is preliminary data.</text>
</comment>
<dbReference type="AlphaFoldDB" id="A0A2A2KK81"/>
<proteinExistence type="predicted"/>
<name>A0A2A2KK81_9BILA</name>
<protein>
    <submittedName>
        <fullName evidence="1">Uncharacterized protein</fullName>
    </submittedName>
</protein>
<organism evidence="1 2">
    <name type="scientific">Diploscapter pachys</name>
    <dbReference type="NCBI Taxonomy" id="2018661"/>
    <lineage>
        <taxon>Eukaryota</taxon>
        <taxon>Metazoa</taxon>
        <taxon>Ecdysozoa</taxon>
        <taxon>Nematoda</taxon>
        <taxon>Chromadorea</taxon>
        <taxon>Rhabditida</taxon>
        <taxon>Rhabditina</taxon>
        <taxon>Rhabditomorpha</taxon>
        <taxon>Rhabditoidea</taxon>
        <taxon>Rhabditidae</taxon>
        <taxon>Diploscapter</taxon>
    </lineage>
</organism>
<evidence type="ECO:0000313" key="1">
    <source>
        <dbReference type="EMBL" id="PAV74404.1"/>
    </source>
</evidence>